<keyword evidence="4" id="KW-1185">Reference proteome</keyword>
<organism evidence="4">
    <name type="scientific">Camponotus floridanus</name>
    <name type="common">Florida carpenter ant</name>
    <dbReference type="NCBI Taxonomy" id="104421"/>
    <lineage>
        <taxon>Eukaryota</taxon>
        <taxon>Metazoa</taxon>
        <taxon>Ecdysozoa</taxon>
        <taxon>Arthropoda</taxon>
        <taxon>Hexapoda</taxon>
        <taxon>Insecta</taxon>
        <taxon>Pterygota</taxon>
        <taxon>Neoptera</taxon>
        <taxon>Endopterygota</taxon>
        <taxon>Hymenoptera</taxon>
        <taxon>Apocrita</taxon>
        <taxon>Aculeata</taxon>
        <taxon>Formicoidea</taxon>
        <taxon>Formicidae</taxon>
        <taxon>Formicinae</taxon>
        <taxon>Camponotus</taxon>
    </lineage>
</organism>
<dbReference type="SUPFAM" id="SSF54001">
    <property type="entry name" value="Cysteine proteinases"/>
    <property type="match status" value="1"/>
</dbReference>
<dbReference type="AlphaFoldDB" id="E2AVN5"/>
<reference evidence="3 4" key="1">
    <citation type="journal article" date="2010" name="Science">
        <title>Genomic comparison of the ants Camponotus floridanus and Harpegnathos saltator.</title>
        <authorList>
            <person name="Bonasio R."/>
            <person name="Zhang G."/>
            <person name="Ye C."/>
            <person name="Mutti N.S."/>
            <person name="Fang X."/>
            <person name="Qin N."/>
            <person name="Donahue G."/>
            <person name="Yang P."/>
            <person name="Li Q."/>
            <person name="Li C."/>
            <person name="Zhang P."/>
            <person name="Huang Z."/>
            <person name="Berger S.L."/>
            <person name="Reinberg D."/>
            <person name="Wang J."/>
            <person name="Liebig J."/>
        </authorList>
    </citation>
    <scope>NUCLEOTIDE SEQUENCE [LARGE SCALE GENOMIC DNA]</scope>
    <source>
        <strain evidence="4">C129</strain>
    </source>
</reference>
<evidence type="ECO:0000313" key="4">
    <source>
        <dbReference type="Proteomes" id="UP000000311"/>
    </source>
</evidence>
<sequence length="103" mass="11637">ECKQCKGNVELRVNYHSHLLIECIADKNVEVTIKTFPKILTLDNASFSLIGIIHYSGGHNIKSVGHYSAYASYGENWILFDDLLKKCQFVTEDTTVNPVLSLY</sequence>
<evidence type="ECO:0000313" key="3">
    <source>
        <dbReference type="EMBL" id="EFN62509.1"/>
    </source>
</evidence>
<protein>
    <recommendedName>
        <fullName evidence="1">USP domain-containing protein</fullName>
    </recommendedName>
</protein>
<dbReference type="Proteomes" id="UP000000311">
    <property type="component" value="Unassembled WGS sequence"/>
</dbReference>
<dbReference type="EMBL" id="GL443146">
    <property type="protein sequence ID" value="EFN62509.1"/>
    <property type="molecule type" value="Genomic_DNA"/>
</dbReference>
<dbReference type="PROSITE" id="PS50235">
    <property type="entry name" value="USP_3"/>
    <property type="match status" value="1"/>
</dbReference>
<proteinExistence type="predicted"/>
<feature type="non-terminal residue" evidence="3">
    <location>
        <position position="103"/>
    </location>
</feature>
<feature type="domain" description="USP" evidence="1">
    <location>
        <begin position="1"/>
        <end position="103"/>
    </location>
</feature>
<evidence type="ECO:0000313" key="2">
    <source>
        <dbReference type="EMBL" id="EFN60309.1"/>
    </source>
</evidence>
<dbReference type="EMBL" id="GL444997">
    <property type="protein sequence ID" value="EFN60309.1"/>
    <property type="molecule type" value="Genomic_DNA"/>
</dbReference>
<name>E2AVN5_CAMFO</name>
<evidence type="ECO:0000259" key="1">
    <source>
        <dbReference type="PROSITE" id="PS50235"/>
    </source>
</evidence>
<feature type="non-terminal residue" evidence="3">
    <location>
        <position position="1"/>
    </location>
</feature>
<accession>E2AVN5</accession>
<dbReference type="InterPro" id="IPR028889">
    <property type="entry name" value="USP"/>
</dbReference>
<gene>
    <name evidence="2" type="ORF">EAG_12928</name>
    <name evidence="3" type="ORF">EAG_13811</name>
</gene>
<dbReference type="InterPro" id="IPR038765">
    <property type="entry name" value="Papain-like_cys_pep_sf"/>
</dbReference>